<comment type="caution">
    <text evidence="1">The sequence shown here is derived from an EMBL/GenBank/DDBJ whole genome shotgun (WGS) entry which is preliminary data.</text>
</comment>
<dbReference type="AlphaFoldDB" id="A0A9D3YAH0"/>
<organism evidence="1 2">
    <name type="scientific">Dreissena polymorpha</name>
    <name type="common">Zebra mussel</name>
    <name type="synonym">Mytilus polymorpha</name>
    <dbReference type="NCBI Taxonomy" id="45954"/>
    <lineage>
        <taxon>Eukaryota</taxon>
        <taxon>Metazoa</taxon>
        <taxon>Spiralia</taxon>
        <taxon>Lophotrochozoa</taxon>
        <taxon>Mollusca</taxon>
        <taxon>Bivalvia</taxon>
        <taxon>Autobranchia</taxon>
        <taxon>Heteroconchia</taxon>
        <taxon>Euheterodonta</taxon>
        <taxon>Imparidentia</taxon>
        <taxon>Neoheterodontei</taxon>
        <taxon>Myida</taxon>
        <taxon>Dreissenoidea</taxon>
        <taxon>Dreissenidae</taxon>
        <taxon>Dreissena</taxon>
    </lineage>
</organism>
<proteinExistence type="predicted"/>
<dbReference type="Proteomes" id="UP000828390">
    <property type="component" value="Unassembled WGS sequence"/>
</dbReference>
<name>A0A9D3YAH0_DREPO</name>
<sequence>MGNATISSAPPSSNTLESTLQQINITIGRLQLDVNTLKRAHSGDYLDSQPLHKQAKVGQVDELISTDESINDELDQFLQASQGAPDGSHEWLELSDFFPIE</sequence>
<evidence type="ECO:0000313" key="1">
    <source>
        <dbReference type="EMBL" id="KAH3695216.1"/>
    </source>
</evidence>
<dbReference type="EMBL" id="JAIWYP010000016">
    <property type="protein sequence ID" value="KAH3695216.1"/>
    <property type="molecule type" value="Genomic_DNA"/>
</dbReference>
<gene>
    <name evidence="1" type="ORF">DPMN_082673</name>
</gene>
<reference evidence="1" key="2">
    <citation type="submission" date="2020-11" db="EMBL/GenBank/DDBJ databases">
        <authorList>
            <person name="McCartney M.A."/>
            <person name="Auch B."/>
            <person name="Kono T."/>
            <person name="Mallez S."/>
            <person name="Becker A."/>
            <person name="Gohl D.M."/>
            <person name="Silverstein K.A.T."/>
            <person name="Koren S."/>
            <person name="Bechman K.B."/>
            <person name="Herman A."/>
            <person name="Abrahante J.E."/>
            <person name="Garbe J."/>
        </authorList>
    </citation>
    <scope>NUCLEOTIDE SEQUENCE</scope>
    <source>
        <strain evidence="1">Duluth1</strain>
        <tissue evidence="1">Whole animal</tissue>
    </source>
</reference>
<accession>A0A9D3YAH0</accession>
<keyword evidence="2" id="KW-1185">Reference proteome</keyword>
<evidence type="ECO:0000313" key="2">
    <source>
        <dbReference type="Proteomes" id="UP000828390"/>
    </source>
</evidence>
<reference evidence="1" key="1">
    <citation type="journal article" date="2019" name="bioRxiv">
        <title>The Genome of the Zebra Mussel, Dreissena polymorpha: A Resource for Invasive Species Research.</title>
        <authorList>
            <person name="McCartney M.A."/>
            <person name="Auch B."/>
            <person name="Kono T."/>
            <person name="Mallez S."/>
            <person name="Zhang Y."/>
            <person name="Obille A."/>
            <person name="Becker A."/>
            <person name="Abrahante J.E."/>
            <person name="Garbe J."/>
            <person name="Badalamenti J.P."/>
            <person name="Herman A."/>
            <person name="Mangelson H."/>
            <person name="Liachko I."/>
            <person name="Sullivan S."/>
            <person name="Sone E.D."/>
            <person name="Koren S."/>
            <person name="Silverstein K.A.T."/>
            <person name="Beckman K.B."/>
            <person name="Gohl D.M."/>
        </authorList>
    </citation>
    <scope>NUCLEOTIDE SEQUENCE</scope>
    <source>
        <strain evidence="1">Duluth1</strain>
        <tissue evidence="1">Whole animal</tissue>
    </source>
</reference>
<protein>
    <submittedName>
        <fullName evidence="1">Uncharacterized protein</fullName>
    </submittedName>
</protein>